<keyword evidence="2" id="KW-1185">Reference proteome</keyword>
<organism evidence="1 2">
    <name type="scientific">Bos mutus</name>
    <name type="common">wild yak</name>
    <dbReference type="NCBI Taxonomy" id="72004"/>
    <lineage>
        <taxon>Eukaryota</taxon>
        <taxon>Metazoa</taxon>
        <taxon>Chordata</taxon>
        <taxon>Craniata</taxon>
        <taxon>Vertebrata</taxon>
        <taxon>Euteleostomi</taxon>
        <taxon>Mammalia</taxon>
        <taxon>Eutheria</taxon>
        <taxon>Laurasiatheria</taxon>
        <taxon>Artiodactyla</taxon>
        <taxon>Ruminantia</taxon>
        <taxon>Pecora</taxon>
        <taxon>Bovidae</taxon>
        <taxon>Bovinae</taxon>
        <taxon>Bos</taxon>
    </lineage>
</organism>
<evidence type="ECO:0000313" key="1">
    <source>
        <dbReference type="EMBL" id="MXQ84675.1"/>
    </source>
</evidence>
<comment type="caution">
    <text evidence="1">The sequence shown here is derived from an EMBL/GenBank/DDBJ whole genome shotgun (WGS) entry which is preliminary data.</text>
</comment>
<name>A0A6B0R4A6_9CETA</name>
<dbReference type="AlphaFoldDB" id="A0A6B0R4A6"/>
<gene>
    <name evidence="1" type="ORF">E5288_WYG016782</name>
</gene>
<dbReference type="Proteomes" id="UP000322234">
    <property type="component" value="Unassembled WGS sequence"/>
</dbReference>
<reference evidence="1" key="1">
    <citation type="submission" date="2019-10" db="EMBL/GenBank/DDBJ databases">
        <title>The sequence and de novo assembly of the wild yak genome.</title>
        <authorList>
            <person name="Liu Y."/>
        </authorList>
    </citation>
    <scope>NUCLEOTIDE SEQUENCE [LARGE SCALE GENOMIC DNA]</scope>
    <source>
        <strain evidence="1">WY2019</strain>
    </source>
</reference>
<protein>
    <submittedName>
        <fullName evidence="1">Uncharacterized protein</fullName>
    </submittedName>
</protein>
<dbReference type="EMBL" id="VBQZ03000022">
    <property type="protein sequence ID" value="MXQ84675.1"/>
    <property type="molecule type" value="Genomic_DNA"/>
</dbReference>
<proteinExistence type="predicted"/>
<evidence type="ECO:0000313" key="2">
    <source>
        <dbReference type="Proteomes" id="UP000322234"/>
    </source>
</evidence>
<sequence>MTVPGSGENVHGFSFMKGFVFHSDSQQFASLPFLFPELMGIDVGYSDREDSWVLSNTVRCIQYEPIVLGVLLRRAQSAVVQSGHGVGQGGLRICMGGGVGKTQLACGSDPSQLLGSYTLNRPFLCPVAPEFWSGIDDDVVE</sequence>
<accession>A0A6B0R4A6</accession>